<evidence type="ECO:0000313" key="6">
    <source>
        <dbReference type="Proteomes" id="UP000002051"/>
    </source>
</evidence>
<gene>
    <name evidence="3" type="ordered locus">MTR_4g013160</name>
    <name evidence="4" type="ORF">MtrunA17_Chr4g0004761</name>
</gene>
<dbReference type="EMBL" id="PSQE01000004">
    <property type="protein sequence ID" value="RHN58660.1"/>
    <property type="molecule type" value="Genomic_DNA"/>
</dbReference>
<evidence type="ECO:0000313" key="3">
    <source>
        <dbReference type="EMBL" id="KEH28791.1"/>
    </source>
</evidence>
<feature type="signal peptide" evidence="1">
    <location>
        <begin position="1"/>
        <end position="23"/>
    </location>
</feature>
<evidence type="ECO:0000313" key="5">
    <source>
        <dbReference type="EnsemblPlants" id="KEH28791"/>
    </source>
</evidence>
<reference evidence="3 6" key="2">
    <citation type="journal article" date="2014" name="BMC Genomics">
        <title>An improved genome release (version Mt4.0) for the model legume Medicago truncatula.</title>
        <authorList>
            <person name="Tang H."/>
            <person name="Krishnakumar V."/>
            <person name="Bidwell S."/>
            <person name="Rosen B."/>
            <person name="Chan A."/>
            <person name="Zhou S."/>
            <person name="Gentzbittel L."/>
            <person name="Childs K.L."/>
            <person name="Yandell M."/>
            <person name="Gundlach H."/>
            <person name="Mayer K.F."/>
            <person name="Schwartz D.C."/>
            <person name="Town C.D."/>
        </authorList>
    </citation>
    <scope>GENOME REANNOTATION</scope>
    <source>
        <strain evidence="3">A17</strain>
        <strain evidence="5 6">cv. Jemalong A17</strain>
    </source>
</reference>
<evidence type="ECO:0000259" key="2">
    <source>
        <dbReference type="Pfam" id="PF07127"/>
    </source>
</evidence>
<reference evidence="4" key="4">
    <citation type="journal article" date="2018" name="Nat. Plants">
        <title>Whole-genome landscape of Medicago truncatula symbiotic genes.</title>
        <authorList>
            <person name="Pecrix Y."/>
            <person name="Gamas P."/>
            <person name="Carrere S."/>
        </authorList>
    </citation>
    <scope>NUCLEOTIDE SEQUENCE</scope>
    <source>
        <tissue evidence="4">Leaves</tissue>
    </source>
</reference>
<reference evidence="3 6" key="1">
    <citation type="journal article" date="2011" name="Nature">
        <title>The Medicago genome provides insight into the evolution of rhizobial symbioses.</title>
        <authorList>
            <person name="Young N.D."/>
            <person name="Debelle F."/>
            <person name="Oldroyd G.E."/>
            <person name="Geurts R."/>
            <person name="Cannon S.B."/>
            <person name="Udvardi M.K."/>
            <person name="Benedito V.A."/>
            <person name="Mayer K.F."/>
            <person name="Gouzy J."/>
            <person name="Schoof H."/>
            <person name="Van de Peer Y."/>
            <person name="Proost S."/>
            <person name="Cook D.R."/>
            <person name="Meyers B.C."/>
            <person name="Spannagl M."/>
            <person name="Cheung F."/>
            <person name="De Mita S."/>
            <person name="Krishnakumar V."/>
            <person name="Gundlach H."/>
            <person name="Zhou S."/>
            <person name="Mudge J."/>
            <person name="Bharti A.K."/>
            <person name="Murray J.D."/>
            <person name="Naoumkina M.A."/>
            <person name="Rosen B."/>
            <person name="Silverstein K.A."/>
            <person name="Tang H."/>
            <person name="Rombauts S."/>
            <person name="Zhao P.X."/>
            <person name="Zhou P."/>
            <person name="Barbe V."/>
            <person name="Bardou P."/>
            <person name="Bechner M."/>
            <person name="Bellec A."/>
            <person name="Berger A."/>
            <person name="Berges H."/>
            <person name="Bidwell S."/>
            <person name="Bisseling T."/>
            <person name="Choisne N."/>
            <person name="Couloux A."/>
            <person name="Denny R."/>
            <person name="Deshpande S."/>
            <person name="Dai X."/>
            <person name="Doyle J.J."/>
            <person name="Dudez A.M."/>
            <person name="Farmer A.D."/>
            <person name="Fouteau S."/>
            <person name="Franken C."/>
            <person name="Gibelin C."/>
            <person name="Gish J."/>
            <person name="Goldstein S."/>
            <person name="Gonzalez A.J."/>
            <person name="Green P.J."/>
            <person name="Hallab A."/>
            <person name="Hartog M."/>
            <person name="Hua A."/>
            <person name="Humphray S.J."/>
            <person name="Jeong D.H."/>
            <person name="Jing Y."/>
            <person name="Jocker A."/>
            <person name="Kenton S.M."/>
            <person name="Kim D.J."/>
            <person name="Klee K."/>
            <person name="Lai H."/>
            <person name="Lang C."/>
            <person name="Lin S."/>
            <person name="Macmil S.L."/>
            <person name="Magdelenat G."/>
            <person name="Matthews L."/>
            <person name="McCorrison J."/>
            <person name="Monaghan E.L."/>
            <person name="Mun J.H."/>
            <person name="Najar F.Z."/>
            <person name="Nicholson C."/>
            <person name="Noirot C."/>
            <person name="O'Bleness M."/>
            <person name="Paule C.R."/>
            <person name="Poulain J."/>
            <person name="Prion F."/>
            <person name="Qin B."/>
            <person name="Qu C."/>
            <person name="Retzel E.F."/>
            <person name="Riddle C."/>
            <person name="Sallet E."/>
            <person name="Samain S."/>
            <person name="Samson N."/>
            <person name="Sanders I."/>
            <person name="Saurat O."/>
            <person name="Scarpelli C."/>
            <person name="Schiex T."/>
            <person name="Segurens B."/>
            <person name="Severin A.J."/>
            <person name="Sherrier D.J."/>
            <person name="Shi R."/>
            <person name="Sims S."/>
            <person name="Singer S.R."/>
            <person name="Sinharoy S."/>
            <person name="Sterck L."/>
            <person name="Viollet A."/>
            <person name="Wang B.B."/>
            <person name="Wang K."/>
            <person name="Wang M."/>
            <person name="Wang X."/>
            <person name="Warfsmann J."/>
            <person name="Weissenbach J."/>
            <person name="White D.D."/>
            <person name="White J.D."/>
            <person name="Wiley G.B."/>
            <person name="Wincker P."/>
            <person name="Xing Y."/>
            <person name="Yang L."/>
            <person name="Yao Z."/>
            <person name="Ying F."/>
            <person name="Zhai J."/>
            <person name="Zhou L."/>
            <person name="Zuber A."/>
            <person name="Denarie J."/>
            <person name="Dixon R.A."/>
            <person name="May G.D."/>
            <person name="Schwartz D.C."/>
            <person name="Rogers J."/>
            <person name="Quetier F."/>
            <person name="Town C.D."/>
            <person name="Roe B.A."/>
        </authorList>
    </citation>
    <scope>NUCLEOTIDE SEQUENCE [LARGE SCALE GENOMIC DNA]</scope>
    <source>
        <strain evidence="3">A17</strain>
        <strain evidence="5 6">cv. Jemalong A17</strain>
    </source>
</reference>
<dbReference type="Proteomes" id="UP000002051">
    <property type="component" value="Chromosome 4"/>
</dbReference>
<dbReference type="Pfam" id="PF07127">
    <property type="entry name" value="Nodulin_late"/>
    <property type="match status" value="1"/>
</dbReference>
<evidence type="ECO:0000256" key="1">
    <source>
        <dbReference type="SAM" id="SignalP"/>
    </source>
</evidence>
<dbReference type="HOGENOM" id="CLU_181053_2_0_1"/>
<protein>
    <submittedName>
        <fullName evidence="3">Nodule Cysteine-Rich (NCR) secreted peptide</fullName>
    </submittedName>
    <submittedName>
        <fullName evidence="4">Putative Late nodulin</fullName>
    </submittedName>
</protein>
<feature type="domain" description="Late nodulin" evidence="2">
    <location>
        <begin position="1"/>
        <end position="52"/>
    </location>
</feature>
<evidence type="ECO:0000313" key="4">
    <source>
        <dbReference type="EMBL" id="RHN58660.1"/>
    </source>
</evidence>
<accession>A0A072UHA9</accession>
<sequence>MVEILKFVYALILFLSIIVSTSSAPLMLKPCITDKDCPKHRGVNGKCRKGYCVGVGRNY</sequence>
<dbReference type="Gramene" id="rna20592">
    <property type="protein sequence ID" value="RHN58660.1"/>
    <property type="gene ID" value="gene20592"/>
</dbReference>
<dbReference type="GO" id="GO:0046872">
    <property type="term" value="F:metal ion binding"/>
    <property type="evidence" value="ECO:0007669"/>
    <property type="project" value="InterPro"/>
</dbReference>
<organism evidence="3 6">
    <name type="scientific">Medicago truncatula</name>
    <name type="common">Barrel medic</name>
    <name type="synonym">Medicago tribuloides</name>
    <dbReference type="NCBI Taxonomy" id="3880"/>
    <lineage>
        <taxon>Eukaryota</taxon>
        <taxon>Viridiplantae</taxon>
        <taxon>Streptophyta</taxon>
        <taxon>Embryophyta</taxon>
        <taxon>Tracheophyta</taxon>
        <taxon>Spermatophyta</taxon>
        <taxon>Magnoliopsida</taxon>
        <taxon>eudicotyledons</taxon>
        <taxon>Gunneridae</taxon>
        <taxon>Pentapetalae</taxon>
        <taxon>rosids</taxon>
        <taxon>fabids</taxon>
        <taxon>Fabales</taxon>
        <taxon>Fabaceae</taxon>
        <taxon>Papilionoideae</taxon>
        <taxon>50 kb inversion clade</taxon>
        <taxon>NPAAA clade</taxon>
        <taxon>Hologalegina</taxon>
        <taxon>IRL clade</taxon>
        <taxon>Trifolieae</taxon>
        <taxon>Medicago</taxon>
    </lineage>
</organism>
<dbReference type="EnsemblPlants" id="KEH28791">
    <property type="protein sequence ID" value="KEH28791"/>
    <property type="gene ID" value="MTR_4g013160"/>
</dbReference>
<dbReference type="InterPro" id="IPR009810">
    <property type="entry name" value="Nodulin_late_dom"/>
</dbReference>
<dbReference type="Proteomes" id="UP000265566">
    <property type="component" value="Chromosome 4"/>
</dbReference>
<feature type="chain" id="PRO_5014499657" evidence="1">
    <location>
        <begin position="24"/>
        <end position="59"/>
    </location>
</feature>
<keyword evidence="1" id="KW-0732">Signal</keyword>
<dbReference type="EMBL" id="CM001220">
    <property type="protein sequence ID" value="KEH28791.1"/>
    <property type="molecule type" value="Genomic_DNA"/>
</dbReference>
<name>A0A072UHA9_MEDTR</name>
<dbReference type="AlphaFoldDB" id="A0A072UHA9"/>
<keyword evidence="6" id="KW-1185">Reference proteome</keyword>
<proteinExistence type="predicted"/>
<reference evidence="5" key="3">
    <citation type="submission" date="2015-04" db="UniProtKB">
        <authorList>
            <consortium name="EnsemblPlants"/>
        </authorList>
    </citation>
    <scope>IDENTIFICATION</scope>
    <source>
        <strain evidence="5">cv. Jemalong A17</strain>
    </source>
</reference>